<gene>
    <name evidence="2" type="ORF">BTM25_08510</name>
</gene>
<evidence type="ECO:0000256" key="1">
    <source>
        <dbReference type="SAM" id="MobiDB-lite"/>
    </source>
</evidence>
<dbReference type="Proteomes" id="UP000242367">
    <property type="component" value="Unassembled WGS sequence"/>
</dbReference>
<proteinExistence type="predicted"/>
<dbReference type="EMBL" id="MTBP01000001">
    <property type="protein sequence ID" value="POM26450.1"/>
    <property type="molecule type" value="Genomic_DNA"/>
</dbReference>
<sequence length="75" mass="8481">MTRPRLSARRHLPTSPFAPPAPAAPLETYEVDDRVTHDAYGLGTVVGVENNRDVLVDFSTRKVRIRAPYARMYKL</sequence>
<evidence type="ECO:0000313" key="2">
    <source>
        <dbReference type="EMBL" id="POM26450.1"/>
    </source>
</evidence>
<feature type="compositionally biased region" description="Basic residues" evidence="1">
    <location>
        <begin position="1"/>
        <end position="12"/>
    </location>
</feature>
<keyword evidence="3" id="KW-1185">Reference proteome</keyword>
<dbReference type="RefSeq" id="WP_103561416.1">
    <property type="nucleotide sequence ID" value="NZ_MTBP01000001.1"/>
</dbReference>
<accession>A0A2P4UN24</accession>
<protein>
    <submittedName>
        <fullName evidence="2">Uncharacterized protein</fullName>
    </submittedName>
</protein>
<dbReference type="AlphaFoldDB" id="A0A2P4UN24"/>
<reference evidence="2 3" key="1">
    <citation type="journal article" date="2017" name="Chemistry">
        <title>Isolation, Biosynthesis and Chemical Modifications of Rubterolones A-F: Rare Tropolone Alkaloids from Actinomadura sp. 5-2.</title>
        <authorList>
            <person name="Guo H."/>
            <person name="Benndorf R."/>
            <person name="Leichnitz D."/>
            <person name="Klassen J.L."/>
            <person name="Vollmers J."/>
            <person name="Gorls H."/>
            <person name="Steinacker M."/>
            <person name="Weigel C."/>
            <person name="Dahse H.M."/>
            <person name="Kaster A.K."/>
            <person name="de Beer Z.W."/>
            <person name="Poulsen M."/>
            <person name="Beemelmanns C."/>
        </authorList>
    </citation>
    <scope>NUCLEOTIDE SEQUENCE [LARGE SCALE GENOMIC DNA]</scope>
    <source>
        <strain evidence="2 3">5-2</strain>
    </source>
</reference>
<feature type="region of interest" description="Disordered" evidence="1">
    <location>
        <begin position="1"/>
        <end position="25"/>
    </location>
</feature>
<name>A0A2P4UN24_9ACTN</name>
<comment type="caution">
    <text evidence="2">The sequence shown here is derived from an EMBL/GenBank/DDBJ whole genome shotgun (WGS) entry which is preliminary data.</text>
</comment>
<organism evidence="2 3">
    <name type="scientific">Actinomadura rubteroloni</name>
    <dbReference type="NCBI Taxonomy" id="1926885"/>
    <lineage>
        <taxon>Bacteria</taxon>
        <taxon>Bacillati</taxon>
        <taxon>Actinomycetota</taxon>
        <taxon>Actinomycetes</taxon>
        <taxon>Streptosporangiales</taxon>
        <taxon>Thermomonosporaceae</taxon>
        <taxon>Actinomadura</taxon>
    </lineage>
</organism>
<evidence type="ECO:0000313" key="3">
    <source>
        <dbReference type="Proteomes" id="UP000242367"/>
    </source>
</evidence>